<accession>A0ABP1J612</accession>
<dbReference type="EMBL" id="CAXDID020000117">
    <property type="protein sequence ID" value="CAL6030666.1"/>
    <property type="molecule type" value="Genomic_DNA"/>
</dbReference>
<evidence type="ECO:0000313" key="1">
    <source>
        <dbReference type="EMBL" id="CAL6030666.1"/>
    </source>
</evidence>
<comment type="caution">
    <text evidence="1">The sequence shown here is derived from an EMBL/GenBank/DDBJ whole genome shotgun (WGS) entry which is preliminary data.</text>
</comment>
<gene>
    <name evidence="1" type="ORF">HINF_LOCUS33543</name>
</gene>
<proteinExistence type="predicted"/>
<reference evidence="1 2" key="1">
    <citation type="submission" date="2024-07" db="EMBL/GenBank/DDBJ databases">
        <authorList>
            <person name="Akdeniz Z."/>
        </authorList>
    </citation>
    <scope>NUCLEOTIDE SEQUENCE [LARGE SCALE GENOMIC DNA]</scope>
</reference>
<dbReference type="Proteomes" id="UP001642409">
    <property type="component" value="Unassembled WGS sequence"/>
</dbReference>
<protein>
    <submittedName>
        <fullName evidence="1">Hypothetical_protein</fullName>
    </submittedName>
</protein>
<name>A0ABP1J612_9EUKA</name>
<organism evidence="1 2">
    <name type="scientific">Hexamita inflata</name>
    <dbReference type="NCBI Taxonomy" id="28002"/>
    <lineage>
        <taxon>Eukaryota</taxon>
        <taxon>Metamonada</taxon>
        <taxon>Diplomonadida</taxon>
        <taxon>Hexamitidae</taxon>
        <taxon>Hexamitinae</taxon>
        <taxon>Hexamita</taxon>
    </lineage>
</organism>
<sequence length="256" mass="30308">MTGRVRLRFVLASFLRCFRLRQNIQEAPNSKQNSVRDGRSYFVPGWSSAVNDVIYYLFNLSQMTLALNLGENSYQSKILQQIYYYTISYNSGFMRYFQLTIRQYINIEIQLLGHGTNYQQNSLRKDFEIVLVALQSYRCGFVIIEVNNKYIYLQNTKYQFNSKVEQLGSISRYLYFNIYIPNCAASYAHEFGLVQIQYLQIDRIRCISLTCVRLRFVLASFLRCFRLHQNIQEAPNLKQNSVRDGRSYFVLSWEQS</sequence>
<keyword evidence="2" id="KW-1185">Reference proteome</keyword>
<evidence type="ECO:0000313" key="2">
    <source>
        <dbReference type="Proteomes" id="UP001642409"/>
    </source>
</evidence>